<proteinExistence type="predicted"/>
<dbReference type="Proteomes" id="UP000662914">
    <property type="component" value="Chromosome"/>
</dbReference>
<gene>
    <name evidence="1" type="ORF">DSYM_28420</name>
</gene>
<sequence length="130" mass="13745">MKRRNFIAAIAVLAGLTLGGCSTGSGSRAERGSGLVFSYAASFEEVWAALPEMLKELGIRVVGDNMAEGAMQVEGGGSMGDSATIYVERIGTKGYCRVEVALGSTLGISLSLSDMPKDVHNRLAQRFKRL</sequence>
<dbReference type="AlphaFoldDB" id="A0A809R3G6"/>
<evidence type="ECO:0008006" key="3">
    <source>
        <dbReference type="Google" id="ProtNLM"/>
    </source>
</evidence>
<dbReference type="KEGG" id="ddz:DSYM_28420"/>
<reference evidence="1" key="1">
    <citation type="journal article" name="DNA Res.">
        <title>The physiological potential of anammox bacteria as revealed by their core genome structure.</title>
        <authorList>
            <person name="Okubo T."/>
            <person name="Toyoda A."/>
            <person name="Fukuhara K."/>
            <person name="Uchiyama I."/>
            <person name="Harigaya Y."/>
            <person name="Kuroiwa M."/>
            <person name="Suzuki T."/>
            <person name="Murakami Y."/>
            <person name="Suwa Y."/>
            <person name="Takami H."/>
        </authorList>
    </citation>
    <scope>NUCLEOTIDE SEQUENCE</scope>
    <source>
        <strain evidence="1">317325-3</strain>
    </source>
</reference>
<name>A0A809R3G6_9PROT</name>
<accession>A0A809R3G6</accession>
<dbReference type="EMBL" id="AP021857">
    <property type="protein sequence ID" value="BBO22143.1"/>
    <property type="molecule type" value="Genomic_DNA"/>
</dbReference>
<protein>
    <recommendedName>
        <fullName evidence="3">DUF3568 family protein</fullName>
    </recommendedName>
</protein>
<organism evidence="1 2">
    <name type="scientific">Candidatus Desulfobacillus denitrificans</name>
    <dbReference type="NCBI Taxonomy" id="2608985"/>
    <lineage>
        <taxon>Bacteria</taxon>
        <taxon>Pseudomonadati</taxon>
        <taxon>Pseudomonadota</taxon>
        <taxon>Betaproteobacteria</taxon>
        <taxon>Candidatus Desulfobacillus</taxon>
    </lineage>
</organism>
<dbReference type="PROSITE" id="PS51257">
    <property type="entry name" value="PROKAR_LIPOPROTEIN"/>
    <property type="match status" value="1"/>
</dbReference>
<evidence type="ECO:0000313" key="2">
    <source>
        <dbReference type="Proteomes" id="UP000662914"/>
    </source>
</evidence>
<evidence type="ECO:0000313" key="1">
    <source>
        <dbReference type="EMBL" id="BBO22143.1"/>
    </source>
</evidence>